<protein>
    <submittedName>
        <fullName evidence="12">TonB-dependent receptor</fullName>
    </submittedName>
</protein>
<evidence type="ECO:0000256" key="7">
    <source>
        <dbReference type="ARBA" id="ARBA00023237"/>
    </source>
</evidence>
<evidence type="ECO:0000256" key="8">
    <source>
        <dbReference type="PROSITE-ProRule" id="PRU01360"/>
    </source>
</evidence>
<accession>A0ABS1BI30</accession>
<feature type="chain" id="PRO_5046740428" evidence="9">
    <location>
        <begin position="22"/>
        <end position="826"/>
    </location>
</feature>
<dbReference type="EMBL" id="JAEHFY010000004">
    <property type="protein sequence ID" value="MBK0382016.1"/>
    <property type="molecule type" value="Genomic_DNA"/>
</dbReference>
<dbReference type="SUPFAM" id="SSF56935">
    <property type="entry name" value="Porins"/>
    <property type="match status" value="1"/>
</dbReference>
<gene>
    <name evidence="12" type="ORF">I5M32_03510</name>
</gene>
<evidence type="ECO:0000313" key="12">
    <source>
        <dbReference type="EMBL" id="MBK0382016.1"/>
    </source>
</evidence>
<sequence>MKLIRLTCTALFLLFSRFVFAQNATISGKVEDTSNHSALSYVSIGLYKSADSSLVTGTLSKDDGSFSIAKQLPGTYYLKIQFMGYNTSITPQFSINKNENKQMGLIGVKPTSTFLKEIAVTGKRAGNLNKIDKQTYRADQFEAAKGGSAVDVLKNLPSVAVSGQGEISVRGATGFQVMINGKPVLSDAQTILSQLPANSLENVELITAPSAKYDADGKAGIINIITKKGANDGITFTANAQGGLPSTTDYNNLKQPQRFGGDATLNFRKNKWDISVGGNYTRNDTEGFREGDVFVKNRTENTITRLPSEGERSFNRYNYAGRANIGYNIDGNNTLSLGFFAGKKFQDRLAALDYHNTTSDLTTNALLKSNPYYNNNLETKEGNFTLGNLDYSHSFKDKSTLSTSFLYEKDNLYGNDRNLNLKSDAPNAALIQLVYNPYTKPLEGYRFKIDHAIALGKGKLESGYQFRYDTQEGNYGYEIDPVPATPDYDRFIGSAKSKNIINAFYSQYSGKASKLEYVGGLRYEYSKRTVDLVKNTSVQPSHQLNLSNLFPSANILYSFSDFWKLKAGYSKRIQRTSNNELNPIAEREHSESLEQGDPDVLPEFVNLTELGLIKNFNKGSVFATAYYQQVKNPIQRVNSIYADSILNRLFTNAGKARSLGLEIGTNYQVNKWWNFYVGGNVYNYRIKGDLTILGTTTPIYNQTWVYSVNANTNFQLAKAWSLQANVNYLSNRPTAQGEDSRFLSPNMSLKKSFLDGRFAATFQWQNIDLGMKESNRQRITTSGADFYTTTNYIYEPDVLIINLSFNLDKLKTKDKLPKTEFGDKEF</sequence>
<dbReference type="InterPro" id="IPR041700">
    <property type="entry name" value="OMP_b-brl_3"/>
</dbReference>
<dbReference type="InterPro" id="IPR039426">
    <property type="entry name" value="TonB-dep_rcpt-like"/>
</dbReference>
<keyword evidence="4 8" id="KW-0812">Transmembrane</keyword>
<dbReference type="SUPFAM" id="SSF49452">
    <property type="entry name" value="Starch-binding domain-like"/>
    <property type="match status" value="1"/>
</dbReference>
<keyword evidence="12" id="KW-0675">Receptor</keyword>
<dbReference type="Gene3D" id="2.60.40.1120">
    <property type="entry name" value="Carboxypeptidase-like, regulatory domain"/>
    <property type="match status" value="1"/>
</dbReference>
<evidence type="ECO:0000313" key="13">
    <source>
        <dbReference type="Proteomes" id="UP000660024"/>
    </source>
</evidence>
<comment type="caution">
    <text evidence="12">The sequence shown here is derived from an EMBL/GenBank/DDBJ whole genome shotgun (WGS) entry which is preliminary data.</text>
</comment>
<name>A0ABS1BI30_9SPHI</name>
<dbReference type="Pfam" id="PF07715">
    <property type="entry name" value="Plug"/>
    <property type="match status" value="1"/>
</dbReference>
<evidence type="ECO:0000256" key="3">
    <source>
        <dbReference type="ARBA" id="ARBA00022452"/>
    </source>
</evidence>
<reference evidence="12 13" key="1">
    <citation type="submission" date="2020-12" db="EMBL/GenBank/DDBJ databases">
        <title>Bacterial novel species Pedobacter sp. SD-b isolated from soil.</title>
        <authorList>
            <person name="Jung H.-Y."/>
        </authorList>
    </citation>
    <scope>NUCLEOTIDE SEQUENCE [LARGE SCALE GENOMIC DNA]</scope>
    <source>
        <strain evidence="12 13">SD-b</strain>
    </source>
</reference>
<dbReference type="Pfam" id="PF13715">
    <property type="entry name" value="CarbopepD_reg_2"/>
    <property type="match status" value="1"/>
</dbReference>
<evidence type="ECO:0000259" key="11">
    <source>
        <dbReference type="Pfam" id="PF14905"/>
    </source>
</evidence>
<keyword evidence="3 8" id="KW-1134">Transmembrane beta strand</keyword>
<keyword evidence="2 8" id="KW-0813">Transport</keyword>
<dbReference type="InterPro" id="IPR012910">
    <property type="entry name" value="Plug_dom"/>
</dbReference>
<dbReference type="InterPro" id="IPR013784">
    <property type="entry name" value="Carb-bd-like_fold"/>
</dbReference>
<dbReference type="Proteomes" id="UP000660024">
    <property type="component" value="Unassembled WGS sequence"/>
</dbReference>
<keyword evidence="7 8" id="KW-0998">Cell outer membrane</keyword>
<feature type="signal peptide" evidence="9">
    <location>
        <begin position="1"/>
        <end position="21"/>
    </location>
</feature>
<dbReference type="Pfam" id="PF14905">
    <property type="entry name" value="OMP_b-brl_3"/>
    <property type="match status" value="1"/>
</dbReference>
<feature type="domain" description="Outer membrane protein beta-barrel" evidence="11">
    <location>
        <begin position="393"/>
        <end position="804"/>
    </location>
</feature>
<dbReference type="PROSITE" id="PS52016">
    <property type="entry name" value="TONB_DEPENDENT_REC_3"/>
    <property type="match status" value="1"/>
</dbReference>
<dbReference type="InterPro" id="IPR036942">
    <property type="entry name" value="Beta-barrel_TonB_sf"/>
</dbReference>
<evidence type="ECO:0000256" key="5">
    <source>
        <dbReference type="ARBA" id="ARBA00022729"/>
    </source>
</evidence>
<keyword evidence="13" id="KW-1185">Reference proteome</keyword>
<proteinExistence type="inferred from homology"/>
<dbReference type="Gene3D" id="2.40.170.20">
    <property type="entry name" value="TonB-dependent receptor, beta-barrel domain"/>
    <property type="match status" value="1"/>
</dbReference>
<dbReference type="Gene3D" id="2.170.130.10">
    <property type="entry name" value="TonB-dependent receptor, plug domain"/>
    <property type="match status" value="1"/>
</dbReference>
<evidence type="ECO:0000256" key="4">
    <source>
        <dbReference type="ARBA" id="ARBA00022692"/>
    </source>
</evidence>
<evidence type="ECO:0000256" key="2">
    <source>
        <dbReference type="ARBA" id="ARBA00022448"/>
    </source>
</evidence>
<evidence type="ECO:0000256" key="1">
    <source>
        <dbReference type="ARBA" id="ARBA00004571"/>
    </source>
</evidence>
<dbReference type="PANTHER" id="PTHR30069">
    <property type="entry name" value="TONB-DEPENDENT OUTER MEMBRANE RECEPTOR"/>
    <property type="match status" value="1"/>
</dbReference>
<evidence type="ECO:0000256" key="6">
    <source>
        <dbReference type="ARBA" id="ARBA00023136"/>
    </source>
</evidence>
<comment type="subcellular location">
    <subcellularLocation>
        <location evidence="1 8">Cell outer membrane</location>
        <topology evidence="1 8">Multi-pass membrane protein</topology>
    </subcellularLocation>
</comment>
<organism evidence="12 13">
    <name type="scientific">Pedobacter segetis</name>
    <dbReference type="NCBI Taxonomy" id="2793069"/>
    <lineage>
        <taxon>Bacteria</taxon>
        <taxon>Pseudomonadati</taxon>
        <taxon>Bacteroidota</taxon>
        <taxon>Sphingobacteriia</taxon>
        <taxon>Sphingobacteriales</taxon>
        <taxon>Sphingobacteriaceae</taxon>
        <taxon>Pedobacter</taxon>
    </lineage>
</organism>
<keyword evidence="5 9" id="KW-0732">Signal</keyword>
<evidence type="ECO:0000259" key="10">
    <source>
        <dbReference type="Pfam" id="PF07715"/>
    </source>
</evidence>
<feature type="domain" description="TonB-dependent receptor plug" evidence="10">
    <location>
        <begin position="134"/>
        <end position="220"/>
    </location>
</feature>
<dbReference type="InterPro" id="IPR037066">
    <property type="entry name" value="Plug_dom_sf"/>
</dbReference>
<dbReference type="PANTHER" id="PTHR30069:SF29">
    <property type="entry name" value="HEMOGLOBIN AND HEMOGLOBIN-HAPTOGLOBIN-BINDING PROTEIN 1-RELATED"/>
    <property type="match status" value="1"/>
</dbReference>
<keyword evidence="6 8" id="KW-0472">Membrane</keyword>
<evidence type="ECO:0000256" key="9">
    <source>
        <dbReference type="SAM" id="SignalP"/>
    </source>
</evidence>
<comment type="similarity">
    <text evidence="8">Belongs to the TonB-dependent receptor family.</text>
</comment>
<dbReference type="RefSeq" id="WP_200584795.1">
    <property type="nucleotide sequence ID" value="NZ_JAEHFY010000004.1"/>
</dbReference>